<dbReference type="InterPro" id="IPR001789">
    <property type="entry name" value="Sig_transdc_resp-reg_receiver"/>
</dbReference>
<evidence type="ECO:0000256" key="6">
    <source>
        <dbReference type="PROSITE-ProRule" id="PRU00169"/>
    </source>
</evidence>
<protein>
    <submittedName>
        <fullName evidence="10">Two component Transcriptional regulator</fullName>
    </submittedName>
</protein>
<reference evidence="10 11" key="2">
    <citation type="journal article" date="2013" name="Int. J. Syst. Evol. Microbiol.">
        <title>Methylophaga nitratireducenticrescens sp. nov. and Methylophaga frappieri sp. nov., isolated from the biofilm of the methanol-fed denitrification system treating the seawater at the Montreal Biodome.</title>
        <authorList>
            <person name="Villeneuve C."/>
            <person name="Martineau C."/>
            <person name="Mauffrey F."/>
            <person name="Villemur R."/>
        </authorList>
    </citation>
    <scope>NUCLEOTIDE SEQUENCE [LARGE SCALE GENOMIC DNA]</scope>
    <source>
        <strain evidence="10 11">JAM1</strain>
    </source>
</reference>
<dbReference type="OrthoDB" id="9802426at2"/>
<evidence type="ECO:0000313" key="11">
    <source>
        <dbReference type="Proteomes" id="UP000009144"/>
    </source>
</evidence>
<proteinExistence type="predicted"/>
<dbReference type="Pfam" id="PF00486">
    <property type="entry name" value="Trans_reg_C"/>
    <property type="match status" value="1"/>
</dbReference>
<dbReference type="AlphaFoldDB" id="I1XGN3"/>
<evidence type="ECO:0000259" key="8">
    <source>
        <dbReference type="PROSITE" id="PS50110"/>
    </source>
</evidence>
<dbReference type="GO" id="GO:0006355">
    <property type="term" value="P:regulation of DNA-templated transcription"/>
    <property type="evidence" value="ECO:0007669"/>
    <property type="project" value="InterPro"/>
</dbReference>
<dbReference type="InterPro" id="IPR016032">
    <property type="entry name" value="Sig_transdc_resp-reg_C-effctor"/>
</dbReference>
<gene>
    <name evidence="10" type="ordered locus">Q7A_706</name>
</gene>
<dbReference type="SMART" id="SM00862">
    <property type="entry name" value="Trans_reg_C"/>
    <property type="match status" value="1"/>
</dbReference>
<sequence length="235" mass="26545">MNIPSLAILIVEDQVALAENLFEFFEDTHYELDFAADGLTALHLLATNDYDVIVLDIMLPGLSGYEICRRVRQDLKKNTPIIMVTAKGTLPDKEEGFGVGADDYLVKPFDLRELQLRIEALSRRQFANDSVKKVGSLSFDPGRLMLRYGDIASVELSGIAAKIIESLFDAYPKYLSHEVLCEQIWGSPDIETQTLRTHIYNLRQILQKSLGFNFVKTMHGRGYRLQTPEESGNTE</sequence>
<dbReference type="PROSITE" id="PS50110">
    <property type="entry name" value="RESPONSE_REGULATORY"/>
    <property type="match status" value="1"/>
</dbReference>
<dbReference type="InterPro" id="IPR036388">
    <property type="entry name" value="WH-like_DNA-bd_sf"/>
</dbReference>
<evidence type="ECO:0000313" key="10">
    <source>
        <dbReference type="EMBL" id="AFI83552.1"/>
    </source>
</evidence>
<keyword evidence="3" id="KW-0805">Transcription regulation</keyword>
<dbReference type="Proteomes" id="UP000009144">
    <property type="component" value="Chromosome"/>
</dbReference>
<keyword evidence="4 7" id="KW-0238">DNA-binding</keyword>
<dbReference type="InterPro" id="IPR001867">
    <property type="entry name" value="OmpR/PhoB-type_DNA-bd"/>
</dbReference>
<keyword evidence="5" id="KW-0804">Transcription</keyword>
<dbReference type="GO" id="GO:0005829">
    <property type="term" value="C:cytosol"/>
    <property type="evidence" value="ECO:0007669"/>
    <property type="project" value="TreeGrafter"/>
</dbReference>
<dbReference type="PANTHER" id="PTHR48111:SF22">
    <property type="entry name" value="REGULATOR OF RPOS"/>
    <property type="match status" value="1"/>
</dbReference>
<evidence type="ECO:0000256" key="7">
    <source>
        <dbReference type="PROSITE-ProRule" id="PRU01091"/>
    </source>
</evidence>
<dbReference type="PROSITE" id="PS51755">
    <property type="entry name" value="OMPR_PHOB"/>
    <property type="match status" value="1"/>
</dbReference>
<dbReference type="Gene3D" id="1.10.10.10">
    <property type="entry name" value="Winged helix-like DNA-binding domain superfamily/Winged helix DNA-binding domain"/>
    <property type="match status" value="1"/>
</dbReference>
<dbReference type="PATRIC" id="fig|754476.3.peg.696"/>
<name>I1XGN3_METNJ</name>
<keyword evidence="1 6" id="KW-0597">Phosphoprotein</keyword>
<dbReference type="InterPro" id="IPR039420">
    <property type="entry name" value="WalR-like"/>
</dbReference>
<dbReference type="GO" id="GO:0032993">
    <property type="term" value="C:protein-DNA complex"/>
    <property type="evidence" value="ECO:0007669"/>
    <property type="project" value="TreeGrafter"/>
</dbReference>
<dbReference type="RefSeq" id="WP_014705927.1">
    <property type="nucleotide sequence ID" value="NC_017857.3"/>
</dbReference>
<dbReference type="KEGG" id="mej:Q7A_706"/>
<feature type="domain" description="Response regulatory" evidence="8">
    <location>
        <begin position="7"/>
        <end position="122"/>
    </location>
</feature>
<dbReference type="Gene3D" id="6.10.250.690">
    <property type="match status" value="1"/>
</dbReference>
<reference evidence="10 11" key="1">
    <citation type="journal article" date="2012" name="J. Bacteriol.">
        <title>Complete genome sequences of Methylophaga sp. strain JAM1 and Methylophaga sp. strain JAM7.</title>
        <authorList>
            <person name="Villeneuve C."/>
            <person name="Martineau C."/>
            <person name="Mauffrey F."/>
            <person name="Villemur R."/>
        </authorList>
    </citation>
    <scope>NUCLEOTIDE SEQUENCE [LARGE SCALE GENOMIC DNA]</scope>
    <source>
        <strain evidence="10 11">JAM1</strain>
    </source>
</reference>
<dbReference type="EMBL" id="CP003390">
    <property type="protein sequence ID" value="AFI83552.1"/>
    <property type="molecule type" value="Genomic_DNA"/>
</dbReference>
<feature type="domain" description="OmpR/PhoB-type" evidence="9">
    <location>
        <begin position="129"/>
        <end position="227"/>
    </location>
</feature>
<dbReference type="FunFam" id="3.40.50.2300:FF:000001">
    <property type="entry name" value="DNA-binding response regulator PhoB"/>
    <property type="match status" value="1"/>
</dbReference>
<evidence type="ECO:0000256" key="4">
    <source>
        <dbReference type="ARBA" id="ARBA00023125"/>
    </source>
</evidence>
<dbReference type="STRING" id="754476.Q7A_706"/>
<keyword evidence="2" id="KW-0902">Two-component regulatory system</keyword>
<evidence type="ECO:0000256" key="1">
    <source>
        <dbReference type="ARBA" id="ARBA00022553"/>
    </source>
</evidence>
<keyword evidence="11" id="KW-1185">Reference proteome</keyword>
<feature type="DNA-binding region" description="OmpR/PhoB-type" evidence="7">
    <location>
        <begin position="129"/>
        <end position="227"/>
    </location>
</feature>
<dbReference type="CDD" id="cd17574">
    <property type="entry name" value="REC_OmpR"/>
    <property type="match status" value="1"/>
</dbReference>
<dbReference type="HOGENOM" id="CLU_000445_30_1_6"/>
<dbReference type="InterPro" id="IPR011006">
    <property type="entry name" value="CheY-like_superfamily"/>
</dbReference>
<dbReference type="GO" id="GO:0000976">
    <property type="term" value="F:transcription cis-regulatory region binding"/>
    <property type="evidence" value="ECO:0007669"/>
    <property type="project" value="TreeGrafter"/>
</dbReference>
<evidence type="ECO:0000256" key="3">
    <source>
        <dbReference type="ARBA" id="ARBA00023015"/>
    </source>
</evidence>
<organism evidence="10 11">
    <name type="scientific">Methylophaga nitratireducenticrescens</name>
    <dbReference type="NCBI Taxonomy" id="754476"/>
    <lineage>
        <taxon>Bacteria</taxon>
        <taxon>Pseudomonadati</taxon>
        <taxon>Pseudomonadota</taxon>
        <taxon>Gammaproteobacteria</taxon>
        <taxon>Thiotrichales</taxon>
        <taxon>Piscirickettsiaceae</taxon>
        <taxon>Methylophaga</taxon>
    </lineage>
</organism>
<dbReference type="CDD" id="cd00383">
    <property type="entry name" value="trans_reg_C"/>
    <property type="match status" value="1"/>
</dbReference>
<accession>I1XGN3</accession>
<feature type="modified residue" description="4-aspartylphosphate" evidence="6">
    <location>
        <position position="56"/>
    </location>
</feature>
<dbReference type="Pfam" id="PF00072">
    <property type="entry name" value="Response_reg"/>
    <property type="match status" value="1"/>
</dbReference>
<dbReference type="SUPFAM" id="SSF46894">
    <property type="entry name" value="C-terminal effector domain of the bipartite response regulators"/>
    <property type="match status" value="1"/>
</dbReference>
<dbReference type="SMART" id="SM00448">
    <property type="entry name" value="REC"/>
    <property type="match status" value="1"/>
</dbReference>
<evidence type="ECO:0000256" key="5">
    <source>
        <dbReference type="ARBA" id="ARBA00023163"/>
    </source>
</evidence>
<dbReference type="Gene3D" id="3.40.50.2300">
    <property type="match status" value="1"/>
</dbReference>
<dbReference type="PANTHER" id="PTHR48111">
    <property type="entry name" value="REGULATOR OF RPOS"/>
    <property type="match status" value="1"/>
</dbReference>
<dbReference type="eggNOG" id="COG0745">
    <property type="taxonomic scope" value="Bacteria"/>
</dbReference>
<evidence type="ECO:0000256" key="2">
    <source>
        <dbReference type="ARBA" id="ARBA00023012"/>
    </source>
</evidence>
<dbReference type="GO" id="GO:0000156">
    <property type="term" value="F:phosphorelay response regulator activity"/>
    <property type="evidence" value="ECO:0007669"/>
    <property type="project" value="TreeGrafter"/>
</dbReference>
<dbReference type="SUPFAM" id="SSF52172">
    <property type="entry name" value="CheY-like"/>
    <property type="match status" value="1"/>
</dbReference>
<evidence type="ECO:0000259" key="9">
    <source>
        <dbReference type="PROSITE" id="PS51755"/>
    </source>
</evidence>